<evidence type="ECO:0000313" key="2">
    <source>
        <dbReference type="Proteomes" id="UP000054018"/>
    </source>
</evidence>
<reference evidence="1 2" key="1">
    <citation type="submission" date="2014-04" db="EMBL/GenBank/DDBJ databases">
        <authorList>
            <consortium name="DOE Joint Genome Institute"/>
            <person name="Kuo A."/>
            <person name="Kohler A."/>
            <person name="Costa M.D."/>
            <person name="Nagy L.G."/>
            <person name="Floudas D."/>
            <person name="Copeland A."/>
            <person name="Barry K.W."/>
            <person name="Cichocki N."/>
            <person name="Veneault-Fourrey C."/>
            <person name="LaButti K."/>
            <person name="Lindquist E.A."/>
            <person name="Lipzen A."/>
            <person name="Lundell T."/>
            <person name="Morin E."/>
            <person name="Murat C."/>
            <person name="Sun H."/>
            <person name="Tunlid A."/>
            <person name="Henrissat B."/>
            <person name="Grigoriev I.V."/>
            <person name="Hibbett D.S."/>
            <person name="Martin F."/>
            <person name="Nordberg H.P."/>
            <person name="Cantor M.N."/>
            <person name="Hua S.X."/>
        </authorList>
    </citation>
    <scope>NUCLEOTIDE SEQUENCE [LARGE SCALE GENOMIC DNA]</scope>
    <source>
        <strain evidence="1 2">441</strain>
    </source>
</reference>
<sequence length="54" mass="5916">GNVTKQLLVDTTITVMSMRLRLLTQSNSYFLAPVCPNSLTNDPPSIPIHFVGTL</sequence>
<dbReference type="Proteomes" id="UP000054018">
    <property type="component" value="Unassembled WGS sequence"/>
</dbReference>
<dbReference type="HOGENOM" id="CLU_3056120_0_0_1"/>
<name>A0A0C9Y3L5_9AGAM</name>
<evidence type="ECO:0000313" key="1">
    <source>
        <dbReference type="EMBL" id="KIK11691.1"/>
    </source>
</evidence>
<organism evidence="1 2">
    <name type="scientific">Pisolithus microcarpus 441</name>
    <dbReference type="NCBI Taxonomy" id="765257"/>
    <lineage>
        <taxon>Eukaryota</taxon>
        <taxon>Fungi</taxon>
        <taxon>Dikarya</taxon>
        <taxon>Basidiomycota</taxon>
        <taxon>Agaricomycotina</taxon>
        <taxon>Agaricomycetes</taxon>
        <taxon>Agaricomycetidae</taxon>
        <taxon>Boletales</taxon>
        <taxon>Sclerodermatineae</taxon>
        <taxon>Pisolithaceae</taxon>
        <taxon>Pisolithus</taxon>
    </lineage>
</organism>
<dbReference type="AlphaFoldDB" id="A0A0C9Y3L5"/>
<protein>
    <submittedName>
        <fullName evidence="1">Uncharacterized protein</fullName>
    </submittedName>
</protein>
<accession>A0A0C9Y3L5</accession>
<feature type="non-terminal residue" evidence="1">
    <location>
        <position position="1"/>
    </location>
</feature>
<gene>
    <name evidence="1" type="ORF">PISMIDRAFT_690157</name>
</gene>
<keyword evidence="2" id="KW-1185">Reference proteome</keyword>
<reference evidence="2" key="2">
    <citation type="submission" date="2015-01" db="EMBL/GenBank/DDBJ databases">
        <title>Evolutionary Origins and Diversification of the Mycorrhizal Mutualists.</title>
        <authorList>
            <consortium name="DOE Joint Genome Institute"/>
            <consortium name="Mycorrhizal Genomics Consortium"/>
            <person name="Kohler A."/>
            <person name="Kuo A."/>
            <person name="Nagy L.G."/>
            <person name="Floudas D."/>
            <person name="Copeland A."/>
            <person name="Barry K.W."/>
            <person name="Cichocki N."/>
            <person name="Veneault-Fourrey C."/>
            <person name="LaButti K."/>
            <person name="Lindquist E.A."/>
            <person name="Lipzen A."/>
            <person name="Lundell T."/>
            <person name="Morin E."/>
            <person name="Murat C."/>
            <person name="Riley R."/>
            <person name="Ohm R."/>
            <person name="Sun H."/>
            <person name="Tunlid A."/>
            <person name="Henrissat B."/>
            <person name="Grigoriev I.V."/>
            <person name="Hibbett D.S."/>
            <person name="Martin F."/>
        </authorList>
    </citation>
    <scope>NUCLEOTIDE SEQUENCE [LARGE SCALE GENOMIC DNA]</scope>
    <source>
        <strain evidence="2">441</strain>
    </source>
</reference>
<dbReference type="EMBL" id="KN834171">
    <property type="protein sequence ID" value="KIK11691.1"/>
    <property type="molecule type" value="Genomic_DNA"/>
</dbReference>
<proteinExistence type="predicted"/>